<dbReference type="PANTHER" id="PTHR36779">
    <property type="entry name" value="OSJNBA0083N12.13 PROTEIN"/>
    <property type="match status" value="1"/>
</dbReference>
<evidence type="ECO:0000313" key="2">
    <source>
        <dbReference type="Proteomes" id="UP000298416"/>
    </source>
</evidence>
<reference evidence="1" key="2">
    <citation type="submission" date="2020-08" db="EMBL/GenBank/DDBJ databases">
        <title>Plant Genome Project.</title>
        <authorList>
            <person name="Zhang R.-G."/>
        </authorList>
    </citation>
    <scope>NUCLEOTIDE SEQUENCE</scope>
    <source>
        <strain evidence="1">Huo1</strain>
        <tissue evidence="1">Leaf</tissue>
    </source>
</reference>
<sequence length="310" mass="36233">MIIADLEADHDVIKFIKLDNCKIHVCDVVYPEVRCPTLGKCCLCTVVSFFSLSHISVVDIYAGVDLRSSKVCELGLFNYKAKHVFYPFERKKYRCHYDYYWASVFEHKVEYVDHSGQARYASAEAPKEALPYKCRPNFGAAWLTKDKFKVNETYECWYTLGVSKVNINNEGLFNCQAEDPDTVEMLKRYSILMSYSVFILVYKVTEVMGFRFGINTPMEMGSNSWSYFRLYNVLSIHYLNWSSLPVARHHSPTFCILDFHASPKYYFIKESLFLCSVFFLYELGHRSIRAKARPVIDVYMLTLERHSIFQ</sequence>
<dbReference type="Proteomes" id="UP000298416">
    <property type="component" value="Unassembled WGS sequence"/>
</dbReference>
<organism evidence="1">
    <name type="scientific">Salvia splendens</name>
    <name type="common">Scarlet sage</name>
    <dbReference type="NCBI Taxonomy" id="180675"/>
    <lineage>
        <taxon>Eukaryota</taxon>
        <taxon>Viridiplantae</taxon>
        <taxon>Streptophyta</taxon>
        <taxon>Embryophyta</taxon>
        <taxon>Tracheophyta</taxon>
        <taxon>Spermatophyta</taxon>
        <taxon>Magnoliopsida</taxon>
        <taxon>eudicotyledons</taxon>
        <taxon>Gunneridae</taxon>
        <taxon>Pentapetalae</taxon>
        <taxon>asterids</taxon>
        <taxon>lamiids</taxon>
        <taxon>Lamiales</taxon>
        <taxon>Lamiaceae</taxon>
        <taxon>Nepetoideae</taxon>
        <taxon>Mentheae</taxon>
        <taxon>Salviinae</taxon>
        <taxon>Salvia</taxon>
        <taxon>Salvia subgen. Calosphace</taxon>
        <taxon>core Calosphace</taxon>
    </lineage>
</organism>
<keyword evidence="2" id="KW-1185">Reference proteome</keyword>
<gene>
    <name evidence="1" type="ORF">SASPL_131253</name>
</gene>
<comment type="caution">
    <text evidence="1">The sequence shown here is derived from an EMBL/GenBank/DDBJ whole genome shotgun (WGS) entry which is preliminary data.</text>
</comment>
<accession>A0A8X8X8W7</accession>
<reference evidence="1" key="1">
    <citation type="submission" date="2018-01" db="EMBL/GenBank/DDBJ databases">
        <authorList>
            <person name="Mao J.F."/>
        </authorList>
    </citation>
    <scope>NUCLEOTIDE SEQUENCE</scope>
    <source>
        <strain evidence="1">Huo1</strain>
        <tissue evidence="1">Leaf</tissue>
    </source>
</reference>
<name>A0A8X8X8W7_SALSN</name>
<evidence type="ECO:0000313" key="1">
    <source>
        <dbReference type="EMBL" id="KAG6408249.1"/>
    </source>
</evidence>
<proteinExistence type="predicted"/>
<protein>
    <submittedName>
        <fullName evidence="1">Uncharacterized protein</fullName>
    </submittedName>
</protein>
<dbReference type="PANTHER" id="PTHR36779:SF1">
    <property type="entry name" value="OS04G0600400 PROTEIN"/>
    <property type="match status" value="1"/>
</dbReference>
<dbReference type="EMBL" id="PNBA02000011">
    <property type="protein sequence ID" value="KAG6408249.1"/>
    <property type="molecule type" value="Genomic_DNA"/>
</dbReference>
<dbReference type="AlphaFoldDB" id="A0A8X8X8W7"/>